<accession>A0A2P7Q1H5</accession>
<dbReference type="OrthoDB" id="2243651at2"/>
<dbReference type="Proteomes" id="UP000241434">
    <property type="component" value="Unassembled WGS sequence"/>
</dbReference>
<organism evidence="2 3">
    <name type="scientific">Peptostreptococcus russellii</name>
    <dbReference type="NCBI Taxonomy" id="215200"/>
    <lineage>
        <taxon>Bacteria</taxon>
        <taxon>Bacillati</taxon>
        <taxon>Bacillota</taxon>
        <taxon>Clostridia</taxon>
        <taxon>Peptostreptococcales</taxon>
        <taxon>Peptostreptococcaceae</taxon>
        <taxon>Peptostreptococcus</taxon>
    </lineage>
</organism>
<dbReference type="InterPro" id="IPR031360">
    <property type="entry name" value="TrpP"/>
</dbReference>
<protein>
    <submittedName>
        <fullName evidence="2">Tryptophan transporter</fullName>
    </submittedName>
</protein>
<dbReference type="RefSeq" id="WP_106776536.1">
    <property type="nucleotide sequence ID" value="NZ_JYGE01000003.1"/>
</dbReference>
<dbReference type="Gene3D" id="1.10.1760.20">
    <property type="match status" value="1"/>
</dbReference>
<name>A0A2P7Q1H5_9FIRM</name>
<dbReference type="Pfam" id="PF17099">
    <property type="entry name" value="TrpP"/>
    <property type="match status" value="1"/>
</dbReference>
<dbReference type="EMBL" id="JYGE01000003">
    <property type="protein sequence ID" value="PSJ31790.1"/>
    <property type="molecule type" value="Genomic_DNA"/>
</dbReference>
<feature type="transmembrane region" description="Helical" evidence="1">
    <location>
        <begin position="9"/>
        <end position="26"/>
    </location>
</feature>
<evidence type="ECO:0000313" key="2">
    <source>
        <dbReference type="EMBL" id="PSJ31790.1"/>
    </source>
</evidence>
<proteinExistence type="predicted"/>
<reference evidence="2" key="1">
    <citation type="thesis" date="2015" institute="Rutgers" country="The State University of New Jersey, 14 College Farm Rd., New Brunswick, NJ, USA">
        <title>Ammonia toxicity in bacteria and its implications for treatment of and resource recovery from highly nitrogenous organic wastes.</title>
        <authorList>
            <person name="Luther A.K."/>
        </authorList>
    </citation>
    <scope>NUCLEOTIDE SEQUENCE</scope>
    <source>
        <strain evidence="2">RT-10B</strain>
    </source>
</reference>
<keyword evidence="1" id="KW-0472">Membrane</keyword>
<feature type="transmembrane region" description="Helical" evidence="1">
    <location>
        <begin position="85"/>
        <end position="104"/>
    </location>
</feature>
<feature type="transmembrane region" description="Helical" evidence="1">
    <location>
        <begin position="116"/>
        <end position="142"/>
    </location>
</feature>
<keyword evidence="3" id="KW-1185">Reference proteome</keyword>
<feature type="transmembrane region" description="Helical" evidence="1">
    <location>
        <begin position="55"/>
        <end position="73"/>
    </location>
</feature>
<gene>
    <name evidence="2" type="ORF">UF10_03995</name>
</gene>
<keyword evidence="1" id="KW-0812">Transmembrane</keyword>
<dbReference type="AlphaFoldDB" id="A0A2P7Q1H5"/>
<evidence type="ECO:0000256" key="1">
    <source>
        <dbReference type="SAM" id="Phobius"/>
    </source>
</evidence>
<comment type="caution">
    <text evidence="2">The sequence shown here is derived from an EMBL/GenBank/DDBJ whole genome shotgun (WGS) entry which is preliminary data.</text>
</comment>
<evidence type="ECO:0000313" key="3">
    <source>
        <dbReference type="Proteomes" id="UP000241434"/>
    </source>
</evidence>
<feature type="transmembrane region" description="Helical" evidence="1">
    <location>
        <begin position="148"/>
        <end position="172"/>
    </location>
</feature>
<sequence>MRNSRTKKMILNAILLGIGLIIHQIFPALGGGVTPDVSLVMLFCIMIMNRDDYKTCLMSGIIAGIFAGMTTKFPAGQLPNFIDKLITVNVMYGVMKLIYVTPLIQKLGKKGDQIAIIIMTFIGTLVSGFAFLSLASIMVGLPVALTKLFIAVVLPATLINVVSAIVLFNVIVTSLKRTSFQLN</sequence>
<keyword evidence="1" id="KW-1133">Transmembrane helix</keyword>